<dbReference type="AlphaFoldDB" id="A0A418W9Y1"/>
<reference evidence="2 3" key="1">
    <citation type="submission" date="2018-09" db="EMBL/GenBank/DDBJ databases">
        <authorList>
            <person name="Zhu H."/>
        </authorList>
    </citation>
    <scope>NUCLEOTIDE SEQUENCE [LARGE SCALE GENOMIC DNA]</scope>
    <source>
        <strain evidence="2 3">K1W22B-8</strain>
    </source>
</reference>
<dbReference type="Gene3D" id="1.20.1290.10">
    <property type="entry name" value="AhpD-like"/>
    <property type="match status" value="1"/>
</dbReference>
<evidence type="ECO:0000313" key="2">
    <source>
        <dbReference type="EMBL" id="RJF86820.1"/>
    </source>
</evidence>
<gene>
    <name evidence="2" type="ORF">D3874_07125</name>
</gene>
<dbReference type="RefSeq" id="WP_119777465.1">
    <property type="nucleotide sequence ID" value="NZ_QYUK01000011.1"/>
</dbReference>
<name>A0A418W9Y1_9PROT</name>
<evidence type="ECO:0000259" key="1">
    <source>
        <dbReference type="Pfam" id="PF02627"/>
    </source>
</evidence>
<dbReference type="EMBL" id="QYUK01000011">
    <property type="protein sequence ID" value="RJF86820.1"/>
    <property type="molecule type" value="Genomic_DNA"/>
</dbReference>
<dbReference type="SUPFAM" id="SSF69118">
    <property type="entry name" value="AhpD-like"/>
    <property type="match status" value="1"/>
</dbReference>
<accession>A0A418W9Y1</accession>
<dbReference type="InterPro" id="IPR029032">
    <property type="entry name" value="AhpD-like"/>
</dbReference>
<dbReference type="InterPro" id="IPR003779">
    <property type="entry name" value="CMD-like"/>
</dbReference>
<dbReference type="GO" id="GO:0051920">
    <property type="term" value="F:peroxiredoxin activity"/>
    <property type="evidence" value="ECO:0007669"/>
    <property type="project" value="InterPro"/>
</dbReference>
<proteinExistence type="predicted"/>
<dbReference type="Proteomes" id="UP000284605">
    <property type="component" value="Unassembled WGS sequence"/>
</dbReference>
<feature type="domain" description="Carboxymuconolactone decarboxylase-like" evidence="1">
    <location>
        <begin position="18"/>
        <end position="100"/>
    </location>
</feature>
<dbReference type="OrthoDB" id="9801997at2"/>
<organism evidence="2 3">
    <name type="scientific">Oleomonas cavernae</name>
    <dbReference type="NCBI Taxonomy" id="2320859"/>
    <lineage>
        <taxon>Bacteria</taxon>
        <taxon>Pseudomonadati</taxon>
        <taxon>Pseudomonadota</taxon>
        <taxon>Alphaproteobacteria</taxon>
        <taxon>Acetobacterales</taxon>
        <taxon>Acetobacteraceae</taxon>
        <taxon>Oleomonas</taxon>
    </lineage>
</organism>
<comment type="caution">
    <text evidence="2">The sequence shown here is derived from an EMBL/GenBank/DDBJ whole genome shotgun (WGS) entry which is preliminary data.</text>
</comment>
<sequence length="160" mass="17812">MARIDVADDPASWMMLRPELGVGLAGFSEAVYGNAQLPLREREIARMRIAHINDCHLCRNTRHEQGAARGADESLYRKIDNWRAAPGFSERERLAAEFAERFALDHLAMNADDAFWARLRAAYSDAEVVELTISVALWLGVGRAMRVLDVGQACAITLQA</sequence>
<dbReference type="PANTHER" id="PTHR34846">
    <property type="entry name" value="4-CARBOXYMUCONOLACTONE DECARBOXYLASE FAMILY PROTEIN (AFU_ORTHOLOGUE AFUA_6G11590)"/>
    <property type="match status" value="1"/>
</dbReference>
<keyword evidence="3" id="KW-1185">Reference proteome</keyword>
<dbReference type="Pfam" id="PF02627">
    <property type="entry name" value="CMD"/>
    <property type="match status" value="1"/>
</dbReference>
<protein>
    <submittedName>
        <fullName evidence="2">Carboxymuconolactone decarboxylase family protein</fullName>
    </submittedName>
</protein>
<dbReference type="PANTHER" id="PTHR34846:SF10">
    <property type="entry name" value="CYTOPLASMIC PROTEIN"/>
    <property type="match status" value="1"/>
</dbReference>
<evidence type="ECO:0000313" key="3">
    <source>
        <dbReference type="Proteomes" id="UP000284605"/>
    </source>
</evidence>